<dbReference type="AlphaFoldDB" id="A0A8T3W4Q9"/>
<evidence type="ECO:0000313" key="2">
    <source>
        <dbReference type="Proteomes" id="UP000714405"/>
    </source>
</evidence>
<reference evidence="1" key="1">
    <citation type="submission" date="2020-07" db="EMBL/GenBank/DDBJ databases">
        <title>Severe corrosion of carbon steel in oil field produced water can be linked to methanogenic archaea containing a special type of NiFe hydrogenase.</title>
        <authorList>
            <person name="Lahme S."/>
            <person name="Mand J."/>
            <person name="Longwell J."/>
            <person name="Smith R."/>
            <person name="Enning D."/>
        </authorList>
    </citation>
    <scope>NUCLEOTIDE SEQUENCE</scope>
    <source>
        <strain evidence="1">MIC098Bin5</strain>
    </source>
</reference>
<comment type="caution">
    <text evidence="1">The sequence shown here is derived from an EMBL/GenBank/DDBJ whole genome shotgun (WGS) entry which is preliminary data.</text>
</comment>
<accession>A0A8T3W4Q9</accession>
<dbReference type="Proteomes" id="UP000714405">
    <property type="component" value="Unassembled WGS sequence"/>
</dbReference>
<gene>
    <name evidence="1" type="ORF">H0S71_00225</name>
</gene>
<organism evidence="1 2">
    <name type="scientific">Methanococcus maripaludis</name>
    <name type="common">Methanococcus deltae</name>
    <dbReference type="NCBI Taxonomy" id="39152"/>
    <lineage>
        <taxon>Archaea</taxon>
        <taxon>Methanobacteriati</taxon>
        <taxon>Methanobacteriota</taxon>
        <taxon>Methanomada group</taxon>
        <taxon>Methanococci</taxon>
        <taxon>Methanococcales</taxon>
        <taxon>Methanococcaceae</taxon>
        <taxon>Methanococcus</taxon>
    </lineage>
</organism>
<name>A0A8T3W4Q9_METMI</name>
<protein>
    <submittedName>
        <fullName evidence="1">Uncharacterized protein</fullName>
    </submittedName>
</protein>
<evidence type="ECO:0000313" key="1">
    <source>
        <dbReference type="EMBL" id="MBG0768320.1"/>
    </source>
</evidence>
<proteinExistence type="predicted"/>
<sequence length="171" mass="19735">MALTEADQEFLIEYIAEELLIEHVSSDAINDPCNMQNAKKIVKNSVINRLFEKISDGISDIPIGELVEMALNSTRENLKEYTFFEHFERPNVRQYKKTINMWKYAFSTDVRFNSISSDFSGPKIFESLKIINCEFESLEPVYHVDDVRNKIVFLNNDTEADNSYTEGICGV</sequence>
<dbReference type="RefSeq" id="WP_278491427.1">
    <property type="nucleotide sequence ID" value="NZ_JACCQJ010000001.1"/>
</dbReference>
<dbReference type="EMBL" id="JACCQJ010000001">
    <property type="protein sequence ID" value="MBG0768320.1"/>
    <property type="molecule type" value="Genomic_DNA"/>
</dbReference>